<comment type="caution">
    <text evidence="4">The sequence shown here is derived from an EMBL/GenBank/DDBJ whole genome shotgun (WGS) entry which is preliminary data.</text>
</comment>
<feature type="transmembrane region" description="Helical" evidence="2">
    <location>
        <begin position="44"/>
        <end position="66"/>
    </location>
</feature>
<feature type="region of interest" description="Disordered" evidence="1">
    <location>
        <begin position="1"/>
        <end position="31"/>
    </location>
</feature>
<evidence type="ECO:0000313" key="4">
    <source>
        <dbReference type="EMBL" id="SCC81893.1"/>
    </source>
</evidence>
<evidence type="ECO:0000256" key="2">
    <source>
        <dbReference type="SAM" id="Phobius"/>
    </source>
</evidence>
<dbReference type="Gene3D" id="3.40.50.10610">
    <property type="entry name" value="ABC-type transport auxiliary lipoprotein component"/>
    <property type="match status" value="1"/>
</dbReference>
<dbReference type="EMBL" id="FMBM01000002">
    <property type="protein sequence ID" value="SCC81893.1"/>
    <property type="molecule type" value="Genomic_DNA"/>
</dbReference>
<reference evidence="4 5" key="1">
    <citation type="submission" date="2016-08" db="EMBL/GenBank/DDBJ databases">
        <authorList>
            <person name="Varghese N."/>
            <person name="Submissions Spin"/>
        </authorList>
    </citation>
    <scope>NUCLEOTIDE SEQUENCE [LARGE SCALE GENOMIC DNA]</scope>
    <source>
        <strain evidence="4 5">HL-109</strain>
    </source>
</reference>
<evidence type="ECO:0000313" key="5">
    <source>
        <dbReference type="Proteomes" id="UP000182800"/>
    </source>
</evidence>
<dbReference type="InterPro" id="IPR005586">
    <property type="entry name" value="ABC_trans_aux"/>
</dbReference>
<feature type="compositionally biased region" description="Basic and acidic residues" evidence="1">
    <location>
        <begin position="19"/>
        <end position="28"/>
    </location>
</feature>
<gene>
    <name evidence="4" type="ORF">GA0071312_2864</name>
</gene>
<keyword evidence="2" id="KW-1133">Transmembrane helix</keyword>
<feature type="domain" description="ABC-type transport auxiliary lipoprotein component" evidence="3">
    <location>
        <begin position="66"/>
        <end position="223"/>
    </location>
</feature>
<dbReference type="Proteomes" id="UP000182800">
    <property type="component" value="Unassembled WGS sequence"/>
</dbReference>
<evidence type="ECO:0000259" key="3">
    <source>
        <dbReference type="Pfam" id="PF03886"/>
    </source>
</evidence>
<protein>
    <submittedName>
        <fullName evidence="4">Cholesterol transport system auxiliary component</fullName>
    </submittedName>
</protein>
<organism evidence="4 5">
    <name type="scientific">Saliniramus fredricksonii</name>
    <dbReference type="NCBI Taxonomy" id="1653334"/>
    <lineage>
        <taxon>Bacteria</taxon>
        <taxon>Pseudomonadati</taxon>
        <taxon>Pseudomonadota</taxon>
        <taxon>Alphaproteobacteria</taxon>
        <taxon>Hyphomicrobiales</taxon>
        <taxon>Salinarimonadaceae</taxon>
        <taxon>Saliniramus</taxon>
    </lineage>
</organism>
<keyword evidence="2" id="KW-0472">Membrane</keyword>
<dbReference type="Pfam" id="PF03886">
    <property type="entry name" value="ABC_trans_aux"/>
    <property type="match status" value="1"/>
</dbReference>
<dbReference type="SUPFAM" id="SSF159594">
    <property type="entry name" value="XCC0632-like"/>
    <property type="match status" value="1"/>
</dbReference>
<evidence type="ECO:0000256" key="1">
    <source>
        <dbReference type="SAM" id="MobiDB-lite"/>
    </source>
</evidence>
<accession>A0ABY0KBR9</accession>
<proteinExistence type="predicted"/>
<keyword evidence="2" id="KW-0812">Transmembrane</keyword>
<keyword evidence="5" id="KW-1185">Reference proteome</keyword>
<name>A0ABY0KBR9_9HYPH</name>
<sequence>MRFFGQGAEEQCNGSVGKVSDRSSEKRVGRSHGSRFGLRSLRTLLAAIALSGLVGACGAAPALTVFSLSAPEQRIDAARSLPGLLLIAEPSTIQILDSERIVVRGGDGSLSYLPGTQWADQLPALVQSRMVATFENTSRIGAVSRPGDRVSPDFQINTEIRRFEIDTTRGEAVVELSLRATRESDGRIARARVFRASAPVGAVTGPGAVRALDAALSQALIEIVGWAGS</sequence>